<dbReference type="PRINTS" id="PR00455">
    <property type="entry name" value="HTHTETR"/>
</dbReference>
<evidence type="ECO:0000256" key="1">
    <source>
        <dbReference type="ARBA" id="ARBA00023125"/>
    </source>
</evidence>
<dbReference type="InterPro" id="IPR009057">
    <property type="entry name" value="Homeodomain-like_sf"/>
</dbReference>
<feature type="DNA-binding region" description="H-T-H motif" evidence="2">
    <location>
        <begin position="34"/>
        <end position="53"/>
    </location>
</feature>
<dbReference type="InterPro" id="IPR036271">
    <property type="entry name" value="Tet_transcr_reg_TetR-rel_C_sf"/>
</dbReference>
<dbReference type="AlphaFoldDB" id="A0A7X2T0W7"/>
<dbReference type="PROSITE" id="PS50977">
    <property type="entry name" value="HTH_TETR_2"/>
    <property type="match status" value="1"/>
</dbReference>
<dbReference type="RefSeq" id="WP_154530865.1">
    <property type="nucleotide sequence ID" value="NZ_VULX01000006.1"/>
</dbReference>
<dbReference type="Pfam" id="PF00440">
    <property type="entry name" value="TetR_N"/>
    <property type="match status" value="1"/>
</dbReference>
<dbReference type="PANTHER" id="PTHR43479:SF11">
    <property type="entry name" value="ACREF_ENVCD OPERON REPRESSOR-RELATED"/>
    <property type="match status" value="1"/>
</dbReference>
<dbReference type="SUPFAM" id="SSF46689">
    <property type="entry name" value="Homeodomain-like"/>
    <property type="match status" value="1"/>
</dbReference>
<evidence type="ECO:0000313" key="5">
    <source>
        <dbReference type="Proteomes" id="UP000460287"/>
    </source>
</evidence>
<dbReference type="SUPFAM" id="SSF48498">
    <property type="entry name" value="Tetracyclin repressor-like, C-terminal domain"/>
    <property type="match status" value="1"/>
</dbReference>
<protein>
    <submittedName>
        <fullName evidence="4">TetR/AcrR family transcriptional regulator</fullName>
    </submittedName>
</protein>
<feature type="domain" description="HTH tetR-type" evidence="3">
    <location>
        <begin position="11"/>
        <end position="71"/>
    </location>
</feature>
<name>A0A7X2T0W7_9CLOT</name>
<sequence length="207" mass="23613">MMARRKKAAEGFHKQKIAKAAGKLFVKNGIDKTTMEDIANESGYGKATLYVYFKNKDEIVSTLALDSMKILLEKIKLAVNENDTVETQYMNICNEIVQFQKVFPYYFSIAVSKIGVDTENTDDTATYSVGEQINKIIAQMIIRGIKEGELRRDLQVPQTIYTFWASIYGIITMTDNKINYINKCMGLDPTELMNYSFGLLYKSIREC</sequence>
<dbReference type="Proteomes" id="UP000460287">
    <property type="component" value="Unassembled WGS sequence"/>
</dbReference>
<comment type="caution">
    <text evidence="4">The sequence shown here is derived from an EMBL/GenBank/DDBJ whole genome shotgun (WGS) entry which is preliminary data.</text>
</comment>
<dbReference type="InterPro" id="IPR001647">
    <property type="entry name" value="HTH_TetR"/>
</dbReference>
<dbReference type="PANTHER" id="PTHR43479">
    <property type="entry name" value="ACREF/ENVCD OPERON REPRESSOR-RELATED"/>
    <property type="match status" value="1"/>
</dbReference>
<organism evidence="4 5">
    <name type="scientific">Inconstantimicrobium porci</name>
    <dbReference type="NCBI Taxonomy" id="2652291"/>
    <lineage>
        <taxon>Bacteria</taxon>
        <taxon>Bacillati</taxon>
        <taxon>Bacillota</taxon>
        <taxon>Clostridia</taxon>
        <taxon>Eubacteriales</taxon>
        <taxon>Clostridiaceae</taxon>
        <taxon>Inconstantimicrobium</taxon>
    </lineage>
</organism>
<keyword evidence="5" id="KW-1185">Reference proteome</keyword>
<gene>
    <name evidence="4" type="ORF">FYJ33_06105</name>
</gene>
<dbReference type="Gene3D" id="1.10.357.10">
    <property type="entry name" value="Tetracycline Repressor, domain 2"/>
    <property type="match status" value="1"/>
</dbReference>
<dbReference type="GO" id="GO:0003677">
    <property type="term" value="F:DNA binding"/>
    <property type="evidence" value="ECO:0007669"/>
    <property type="project" value="UniProtKB-UniRule"/>
</dbReference>
<evidence type="ECO:0000256" key="2">
    <source>
        <dbReference type="PROSITE-ProRule" id="PRU00335"/>
    </source>
</evidence>
<proteinExistence type="predicted"/>
<evidence type="ECO:0000259" key="3">
    <source>
        <dbReference type="PROSITE" id="PS50977"/>
    </source>
</evidence>
<evidence type="ECO:0000313" key="4">
    <source>
        <dbReference type="EMBL" id="MSR90989.1"/>
    </source>
</evidence>
<accession>A0A7X2T0W7</accession>
<reference evidence="4 5" key="1">
    <citation type="submission" date="2019-08" db="EMBL/GenBank/DDBJ databases">
        <title>In-depth cultivation of the pig gut microbiome towards novel bacterial diversity and tailored functional studies.</title>
        <authorList>
            <person name="Wylensek D."/>
            <person name="Hitch T.C.A."/>
            <person name="Clavel T."/>
        </authorList>
    </citation>
    <scope>NUCLEOTIDE SEQUENCE [LARGE SCALE GENOMIC DNA]</scope>
    <source>
        <strain evidence="4 5">WCA-383-APC-5B</strain>
    </source>
</reference>
<dbReference type="InterPro" id="IPR050624">
    <property type="entry name" value="HTH-type_Tx_Regulator"/>
</dbReference>
<keyword evidence="1 2" id="KW-0238">DNA-binding</keyword>
<dbReference type="EMBL" id="VULX01000006">
    <property type="protein sequence ID" value="MSR90989.1"/>
    <property type="molecule type" value="Genomic_DNA"/>
</dbReference>